<accession>A0A6A5CBP4</accession>
<gene>
    <name evidence="2" type="ORF">FDP41_010986</name>
</gene>
<feature type="domain" description="GST N-terminal" evidence="1">
    <location>
        <begin position="2"/>
        <end position="82"/>
    </location>
</feature>
<dbReference type="VEuPathDB" id="AmoebaDB:FDP41_010986"/>
<name>A0A6A5CBP4_NAEFO</name>
<reference evidence="2 3" key="1">
    <citation type="journal article" date="2019" name="Sci. Rep.">
        <title>Nanopore sequencing improves the draft genome of the human pathogenic amoeba Naegleria fowleri.</title>
        <authorList>
            <person name="Liechti N."/>
            <person name="Schurch N."/>
            <person name="Bruggmann R."/>
            <person name="Wittwer M."/>
        </authorList>
    </citation>
    <scope>NUCLEOTIDE SEQUENCE [LARGE SCALE GENOMIC DNA]</scope>
    <source>
        <strain evidence="2 3">ATCC 30894</strain>
    </source>
</reference>
<sequence length="159" mass="18221">MSQYILHYFNIQARAEAAYLIALQGQIPNFERKFVSSFAESELKKQAPFGQVPLLEIVSSNTLLAQSIAICQYLAELGKLLPSQQAENSSEQGALLDAIALQYVLGVDEFRSEAYRLHRNTTEESKDNDMKTWKEGRMLFFLGKFESFLEKIKEWFLGR</sequence>
<organism evidence="2 3">
    <name type="scientific">Naegleria fowleri</name>
    <name type="common">Brain eating amoeba</name>
    <dbReference type="NCBI Taxonomy" id="5763"/>
    <lineage>
        <taxon>Eukaryota</taxon>
        <taxon>Discoba</taxon>
        <taxon>Heterolobosea</taxon>
        <taxon>Tetramitia</taxon>
        <taxon>Eutetramitia</taxon>
        <taxon>Vahlkampfiidae</taxon>
        <taxon>Naegleria</taxon>
    </lineage>
</organism>
<dbReference type="GeneID" id="68118201"/>
<dbReference type="Proteomes" id="UP000444721">
    <property type="component" value="Unassembled WGS sequence"/>
</dbReference>
<dbReference type="InterPro" id="IPR050213">
    <property type="entry name" value="GST_superfamily"/>
</dbReference>
<proteinExistence type="predicted"/>
<comment type="caution">
    <text evidence="2">The sequence shown here is derived from an EMBL/GenBank/DDBJ whole genome shotgun (WGS) entry which is preliminary data.</text>
</comment>
<dbReference type="InterPro" id="IPR036249">
    <property type="entry name" value="Thioredoxin-like_sf"/>
</dbReference>
<dbReference type="Gene3D" id="1.20.1050.10">
    <property type="match status" value="1"/>
</dbReference>
<dbReference type="VEuPathDB" id="AmoebaDB:NF0090800"/>
<dbReference type="InterPro" id="IPR004045">
    <property type="entry name" value="Glutathione_S-Trfase_N"/>
</dbReference>
<dbReference type="AlphaFoldDB" id="A0A6A5CBP4"/>
<dbReference type="PANTHER" id="PTHR11571">
    <property type="entry name" value="GLUTATHIONE S-TRANSFERASE"/>
    <property type="match status" value="1"/>
</dbReference>
<dbReference type="RefSeq" id="XP_044567721.1">
    <property type="nucleotide sequence ID" value="XM_044701344.1"/>
</dbReference>
<dbReference type="VEuPathDB" id="AmoebaDB:NfTy_016190"/>
<dbReference type="Pfam" id="PF02798">
    <property type="entry name" value="GST_N"/>
    <property type="match status" value="1"/>
</dbReference>
<dbReference type="EMBL" id="VFQX01000007">
    <property type="protein sequence ID" value="KAF0983008.1"/>
    <property type="molecule type" value="Genomic_DNA"/>
</dbReference>
<dbReference type="Gene3D" id="3.40.30.10">
    <property type="entry name" value="Glutaredoxin"/>
    <property type="match status" value="1"/>
</dbReference>
<dbReference type="PROSITE" id="PS50404">
    <property type="entry name" value="GST_NTER"/>
    <property type="match status" value="1"/>
</dbReference>
<dbReference type="OrthoDB" id="414243at2759"/>
<dbReference type="SUPFAM" id="SSF52833">
    <property type="entry name" value="Thioredoxin-like"/>
    <property type="match status" value="1"/>
</dbReference>
<dbReference type="GO" id="GO:0004364">
    <property type="term" value="F:glutathione transferase activity"/>
    <property type="evidence" value="ECO:0007669"/>
    <property type="project" value="TreeGrafter"/>
</dbReference>
<dbReference type="PANTHER" id="PTHR11571:SF150">
    <property type="entry name" value="GLUTATHIONE S-TRANSFERASE"/>
    <property type="match status" value="1"/>
</dbReference>
<evidence type="ECO:0000313" key="2">
    <source>
        <dbReference type="EMBL" id="KAF0983008.1"/>
    </source>
</evidence>
<protein>
    <recommendedName>
        <fullName evidence="1">GST N-terminal domain-containing protein</fullName>
    </recommendedName>
</protein>
<evidence type="ECO:0000259" key="1">
    <source>
        <dbReference type="PROSITE" id="PS50404"/>
    </source>
</evidence>
<dbReference type="GO" id="GO:0006749">
    <property type="term" value="P:glutathione metabolic process"/>
    <property type="evidence" value="ECO:0007669"/>
    <property type="project" value="TreeGrafter"/>
</dbReference>
<keyword evidence="3" id="KW-1185">Reference proteome</keyword>
<evidence type="ECO:0000313" key="3">
    <source>
        <dbReference type="Proteomes" id="UP000444721"/>
    </source>
</evidence>